<dbReference type="Pfam" id="PF01764">
    <property type="entry name" value="Lipase_3"/>
    <property type="match status" value="1"/>
</dbReference>
<dbReference type="KEGG" id="marq:MARGE09_P1000"/>
<dbReference type="AlphaFoldDB" id="A0AAN1WFX0"/>
<dbReference type="EMBL" id="AP023086">
    <property type="protein sequence ID" value="BCD96800.1"/>
    <property type="molecule type" value="Genomic_DNA"/>
</dbReference>
<gene>
    <name evidence="2" type="ORF">MARGE09_P1000</name>
</gene>
<accession>A0AAN1WFX0</accession>
<keyword evidence="3" id="KW-1185">Reference proteome</keyword>
<organism evidence="2 3">
    <name type="scientific">Marinagarivorans cellulosilyticus</name>
    <dbReference type="NCBI Taxonomy" id="2721545"/>
    <lineage>
        <taxon>Bacteria</taxon>
        <taxon>Pseudomonadati</taxon>
        <taxon>Pseudomonadota</taxon>
        <taxon>Gammaproteobacteria</taxon>
        <taxon>Cellvibrionales</taxon>
        <taxon>Cellvibrionaceae</taxon>
        <taxon>Marinagarivorans</taxon>
    </lineage>
</organism>
<dbReference type="GO" id="GO:0006629">
    <property type="term" value="P:lipid metabolic process"/>
    <property type="evidence" value="ECO:0007669"/>
    <property type="project" value="InterPro"/>
</dbReference>
<protein>
    <recommendedName>
        <fullName evidence="1">Fungal lipase-type domain-containing protein</fullName>
    </recommendedName>
</protein>
<dbReference type="InterPro" id="IPR051218">
    <property type="entry name" value="Sec_MonoDiacylglyc_Lipase"/>
</dbReference>
<dbReference type="SUPFAM" id="SSF53474">
    <property type="entry name" value="alpha/beta-Hydrolases"/>
    <property type="match status" value="1"/>
</dbReference>
<dbReference type="PANTHER" id="PTHR45856">
    <property type="entry name" value="ALPHA/BETA-HYDROLASES SUPERFAMILY PROTEIN"/>
    <property type="match status" value="1"/>
</dbReference>
<dbReference type="InterPro" id="IPR002921">
    <property type="entry name" value="Fungal_lipase-type"/>
</dbReference>
<dbReference type="InterPro" id="IPR029058">
    <property type="entry name" value="AB_hydrolase_fold"/>
</dbReference>
<feature type="domain" description="Fungal lipase-type" evidence="1">
    <location>
        <begin position="80"/>
        <end position="207"/>
    </location>
</feature>
<sequence>MANPFTPKVVAGLCKDVYALTKIDTLDEAKKVLNTRYQGNLQFADNNMLVGKTGGPAFVKVKTAFGFVLVGQNQLAGHAFVLFRGTQYLADWLTNFNMLFGRSECGNRVHDGFNSSFKSMKPQIAPFIQGLPPGTKVHCLGHSLGGALATLAAEWIKQTTSFEVFLYSFGSPRVGLDDFSAGCTSLIGCDHVFRAYHKTDVVPCIPIWPFTHTPNEGRDYLLFSPGLLPGGKWHDMGEYVTSVTNGSSGKSLSWEKLYSNRKTDYSDVNVSAWLTDRGQCVYSLSNFQKIEHAFKFVIKKCLSVVGNMASFAQSTYTTLMDRLAFVLAKNSLVEGSLSTWITLLMKKIAQFLGLAKKLADSDNWSEAVIRDLLRKLQVKAQTMAKQALSHALADGRAL</sequence>
<evidence type="ECO:0000313" key="2">
    <source>
        <dbReference type="EMBL" id="BCD96800.1"/>
    </source>
</evidence>
<name>A0AAN1WFX0_9GAMM</name>
<evidence type="ECO:0000259" key="1">
    <source>
        <dbReference type="Pfam" id="PF01764"/>
    </source>
</evidence>
<dbReference type="RefSeq" id="WP_236986283.1">
    <property type="nucleotide sequence ID" value="NZ_AP023086.1"/>
</dbReference>
<evidence type="ECO:0000313" key="3">
    <source>
        <dbReference type="Proteomes" id="UP001320119"/>
    </source>
</evidence>
<dbReference type="PANTHER" id="PTHR45856:SF24">
    <property type="entry name" value="FUNGAL LIPASE-LIKE DOMAIN-CONTAINING PROTEIN"/>
    <property type="match status" value="1"/>
</dbReference>
<dbReference type="CDD" id="cd00519">
    <property type="entry name" value="Lipase_3"/>
    <property type="match status" value="1"/>
</dbReference>
<dbReference type="Gene3D" id="3.40.50.1820">
    <property type="entry name" value="alpha/beta hydrolase"/>
    <property type="match status" value="1"/>
</dbReference>
<proteinExistence type="predicted"/>
<reference evidence="2 3" key="1">
    <citation type="journal article" date="2022" name="IScience">
        <title>An ultrasensitive nanofiber-based assay for enzymatic hydrolysis and deep-sea microbial degradation of cellulose.</title>
        <authorList>
            <person name="Tsudome M."/>
            <person name="Tachioka M."/>
            <person name="Miyazaki M."/>
            <person name="Uchimura K."/>
            <person name="Tsuda M."/>
            <person name="Takaki Y."/>
            <person name="Deguchi S."/>
        </authorList>
    </citation>
    <scope>NUCLEOTIDE SEQUENCE [LARGE SCALE GENOMIC DNA]</scope>
    <source>
        <strain evidence="2 3">GE09</strain>
    </source>
</reference>
<dbReference type="Proteomes" id="UP001320119">
    <property type="component" value="Chromosome"/>
</dbReference>